<evidence type="ECO:0000256" key="3">
    <source>
        <dbReference type="SAM" id="MobiDB-lite"/>
    </source>
</evidence>
<dbReference type="InterPro" id="IPR007863">
    <property type="entry name" value="Peptidase_M16_C"/>
</dbReference>
<keyword evidence="2" id="KW-0482">Metalloprotease</keyword>
<gene>
    <name evidence="6" type="ORF">GR183_14675</name>
</gene>
<keyword evidence="7" id="KW-1185">Reference proteome</keyword>
<keyword evidence="2" id="KW-0645">Protease</keyword>
<dbReference type="PANTHER" id="PTHR11851">
    <property type="entry name" value="METALLOPROTEASE"/>
    <property type="match status" value="1"/>
</dbReference>
<evidence type="ECO:0000256" key="2">
    <source>
        <dbReference type="ARBA" id="ARBA00023049"/>
    </source>
</evidence>
<feature type="compositionally biased region" description="Basic and acidic residues" evidence="3">
    <location>
        <begin position="232"/>
        <end position="246"/>
    </location>
</feature>
<evidence type="ECO:0000256" key="1">
    <source>
        <dbReference type="ARBA" id="ARBA00007261"/>
    </source>
</evidence>
<sequence length="457" mass="49102">MTVSALADPQAAATSADFADIRVGGDIATFTLQNGMEGIVIPDHRAPVVTHMVWYKVGSADEAPGKSGIAHFFEHLMFKGTKNHPAGEFSAMVAAIGGSENAFTSNDYTAYFQRVAKEHLGTMMTFEADRMANLVLTEEVIAPEREVVLEERRQRVENDPGSKLGETLDAMLYVNHPYGVPVIGWKNEIEALNKVDAIDFYNRYYTPNNAILIVAGDVTTDEVKALAEETYGKLERRAEPGERSRPEPQTVPGEQTVTLSDPQVNQPNMRQAWLVPSYNTAEGTDAEAIDVLAQILGGGNTSRLYEKLVVEDGVAAAAGSWYQSSALDDTRFMIYAVPRDGTTLNELASATSAVLQNVIDNGVSGEELERAKKSLLSSTIYAQDNQATMARIFGVALTTGGTVEEVQAWPARLASVSVEDVQAAARKYLAGSPVTAFLKGPETASGAANTAATGQKS</sequence>
<organism evidence="6 7">
    <name type="scientific">Stappia sediminis</name>
    <dbReference type="NCBI Taxonomy" id="2692190"/>
    <lineage>
        <taxon>Bacteria</taxon>
        <taxon>Pseudomonadati</taxon>
        <taxon>Pseudomonadota</taxon>
        <taxon>Alphaproteobacteria</taxon>
        <taxon>Hyphomicrobiales</taxon>
        <taxon>Stappiaceae</taxon>
        <taxon>Stappia</taxon>
    </lineage>
</organism>
<keyword evidence="2" id="KW-0378">Hydrolase</keyword>
<dbReference type="PANTHER" id="PTHR11851:SF49">
    <property type="entry name" value="MITOCHONDRIAL-PROCESSING PEPTIDASE SUBUNIT ALPHA"/>
    <property type="match status" value="1"/>
</dbReference>
<dbReference type="Gene3D" id="3.30.830.10">
    <property type="entry name" value="Metalloenzyme, LuxS/M16 peptidase-like"/>
    <property type="match status" value="2"/>
</dbReference>
<feature type="domain" description="Peptidase M16 N-terminal" evidence="4">
    <location>
        <begin position="43"/>
        <end position="183"/>
    </location>
</feature>
<dbReference type="Pfam" id="PF05193">
    <property type="entry name" value="Peptidase_M16_C"/>
    <property type="match status" value="1"/>
</dbReference>
<feature type="domain" description="Peptidase M16 C-terminal" evidence="5">
    <location>
        <begin position="195"/>
        <end position="375"/>
    </location>
</feature>
<dbReference type="GO" id="GO:0008237">
    <property type="term" value="F:metallopeptidase activity"/>
    <property type="evidence" value="ECO:0007669"/>
    <property type="project" value="UniProtKB-KW"/>
</dbReference>
<name>A0A7X3LW39_9HYPH</name>
<feature type="region of interest" description="Disordered" evidence="3">
    <location>
        <begin position="232"/>
        <end position="263"/>
    </location>
</feature>
<reference evidence="6 7" key="1">
    <citation type="submission" date="2019-12" db="EMBL/GenBank/DDBJ databases">
        <authorList>
            <person name="Li M."/>
        </authorList>
    </citation>
    <scope>NUCLEOTIDE SEQUENCE [LARGE SCALE GENOMIC DNA]</scope>
    <source>
        <strain evidence="6 7">GBMRC 2046</strain>
    </source>
</reference>
<dbReference type="GO" id="GO:0046872">
    <property type="term" value="F:metal ion binding"/>
    <property type="evidence" value="ECO:0007669"/>
    <property type="project" value="InterPro"/>
</dbReference>
<dbReference type="InterPro" id="IPR050361">
    <property type="entry name" value="MPP/UQCRC_Complex"/>
</dbReference>
<dbReference type="SUPFAM" id="SSF63411">
    <property type="entry name" value="LuxS/MPP-like metallohydrolase"/>
    <property type="match status" value="2"/>
</dbReference>
<comment type="similarity">
    <text evidence="1">Belongs to the peptidase M16 family.</text>
</comment>
<protein>
    <submittedName>
        <fullName evidence="6">Insulinase family protein</fullName>
    </submittedName>
</protein>
<accession>A0A7X3LW39</accession>
<proteinExistence type="inferred from homology"/>
<dbReference type="AlphaFoldDB" id="A0A7X3LW39"/>
<dbReference type="Pfam" id="PF00675">
    <property type="entry name" value="Peptidase_M16"/>
    <property type="match status" value="1"/>
</dbReference>
<evidence type="ECO:0000259" key="4">
    <source>
        <dbReference type="Pfam" id="PF00675"/>
    </source>
</evidence>
<evidence type="ECO:0000259" key="5">
    <source>
        <dbReference type="Pfam" id="PF05193"/>
    </source>
</evidence>
<feature type="compositionally biased region" description="Polar residues" evidence="3">
    <location>
        <begin position="252"/>
        <end position="263"/>
    </location>
</feature>
<comment type="caution">
    <text evidence="6">The sequence shown here is derived from an EMBL/GenBank/DDBJ whole genome shotgun (WGS) entry which is preliminary data.</text>
</comment>
<dbReference type="InterPro" id="IPR011249">
    <property type="entry name" value="Metalloenz_LuxS/M16"/>
</dbReference>
<dbReference type="Proteomes" id="UP000433101">
    <property type="component" value="Unassembled WGS sequence"/>
</dbReference>
<evidence type="ECO:0000313" key="6">
    <source>
        <dbReference type="EMBL" id="MXN66157.1"/>
    </source>
</evidence>
<evidence type="ECO:0000313" key="7">
    <source>
        <dbReference type="Proteomes" id="UP000433101"/>
    </source>
</evidence>
<dbReference type="InterPro" id="IPR011765">
    <property type="entry name" value="Pept_M16_N"/>
</dbReference>
<dbReference type="EMBL" id="WUMV01000007">
    <property type="protein sequence ID" value="MXN66157.1"/>
    <property type="molecule type" value="Genomic_DNA"/>
</dbReference>